<feature type="compositionally biased region" description="Polar residues" evidence="2">
    <location>
        <begin position="94"/>
        <end position="105"/>
    </location>
</feature>
<feature type="region of interest" description="Disordered" evidence="2">
    <location>
        <begin position="203"/>
        <end position="233"/>
    </location>
</feature>
<feature type="compositionally biased region" description="Basic and acidic residues" evidence="2">
    <location>
        <begin position="625"/>
        <end position="640"/>
    </location>
</feature>
<feature type="compositionally biased region" description="Polar residues" evidence="2">
    <location>
        <begin position="116"/>
        <end position="129"/>
    </location>
</feature>
<feature type="domain" description="C3H1-type" evidence="3">
    <location>
        <begin position="713"/>
        <end position="740"/>
    </location>
</feature>
<feature type="region of interest" description="Disordered" evidence="2">
    <location>
        <begin position="481"/>
        <end position="540"/>
    </location>
</feature>
<keyword evidence="5" id="KW-1185">Reference proteome</keyword>
<dbReference type="PROSITE" id="PS50103">
    <property type="entry name" value="ZF_C3H1"/>
    <property type="match status" value="1"/>
</dbReference>
<feature type="region of interest" description="Disordered" evidence="2">
    <location>
        <begin position="277"/>
        <end position="303"/>
    </location>
</feature>
<organism evidence="4 5">
    <name type="scientific">Trifolium subterraneum</name>
    <name type="common">Subterranean clover</name>
    <dbReference type="NCBI Taxonomy" id="3900"/>
    <lineage>
        <taxon>Eukaryota</taxon>
        <taxon>Viridiplantae</taxon>
        <taxon>Streptophyta</taxon>
        <taxon>Embryophyta</taxon>
        <taxon>Tracheophyta</taxon>
        <taxon>Spermatophyta</taxon>
        <taxon>Magnoliopsida</taxon>
        <taxon>eudicotyledons</taxon>
        <taxon>Gunneridae</taxon>
        <taxon>Pentapetalae</taxon>
        <taxon>rosids</taxon>
        <taxon>fabids</taxon>
        <taxon>Fabales</taxon>
        <taxon>Fabaceae</taxon>
        <taxon>Papilionoideae</taxon>
        <taxon>50 kb inversion clade</taxon>
        <taxon>NPAAA clade</taxon>
        <taxon>Hologalegina</taxon>
        <taxon>IRL clade</taxon>
        <taxon>Trifolieae</taxon>
        <taxon>Trifolium</taxon>
    </lineage>
</organism>
<feature type="compositionally biased region" description="Basic residues" evidence="2">
    <location>
        <begin position="665"/>
        <end position="694"/>
    </location>
</feature>
<name>A0A2Z6MW81_TRISU</name>
<evidence type="ECO:0000256" key="2">
    <source>
        <dbReference type="SAM" id="MobiDB-lite"/>
    </source>
</evidence>
<feature type="compositionally biased region" description="Basic and acidic residues" evidence="2">
    <location>
        <begin position="751"/>
        <end position="765"/>
    </location>
</feature>
<accession>A0A2Z6MW81</accession>
<feature type="compositionally biased region" description="Pro residues" evidence="2">
    <location>
        <begin position="17"/>
        <end position="30"/>
    </location>
</feature>
<feature type="compositionally biased region" description="Polar residues" evidence="2">
    <location>
        <begin position="1224"/>
        <end position="1250"/>
    </location>
</feature>
<protein>
    <recommendedName>
        <fullName evidence="3">C3H1-type domain-containing protein</fullName>
    </recommendedName>
</protein>
<keyword evidence="1" id="KW-0479">Metal-binding</keyword>
<evidence type="ECO:0000259" key="3">
    <source>
        <dbReference type="PROSITE" id="PS50103"/>
    </source>
</evidence>
<feature type="region of interest" description="Disordered" evidence="2">
    <location>
        <begin position="984"/>
        <end position="1006"/>
    </location>
</feature>
<feature type="region of interest" description="Disordered" evidence="2">
    <location>
        <begin position="740"/>
        <end position="778"/>
    </location>
</feature>
<sequence>MYNQVNGSPNSGQGSAPRPPAALPPPPPRPAGYQQALPPPPQPPRFQHFVPPVPPPPAPSAAPHVYLHGTPAMPNTRPSYSIPSQMAPQTFHTLGQNSQHSSNLGVRNHAIPPSVPTSIGHSHQDTSWASGLPSRVLPHPPSSSQGQILHNQHLHAPPPSFHAPSPDGVYFHSTVGNYQVPSAVPPPPLPPLPTCPPPVLPSPPLPTSVTTSTSSEAACTDVPDSTKNPSFESKDVDSVDVFVASCPSGIAPVHNSDSNANWDDGNCGQVVPVSLRDEPTRSVTSLPPPPPQPAEENTVSTDSDMEMEGESVFRGGGFGGCNWVSLTVDDITLSDKYQGSTYAIEVVTQQHDRVDEVFSMNEKIQLQHNSTESEPAKTILSCDASCFGSTGVSKQNEGPSSDVEPMKSARSVTKVHSPMNDSMKVAETLLGTGPGRLAAPLDKEFIRYGTSDHSETTNPKRDSEQLMRIGSPIRLLQDYASDENSDNEDEGHTVSAGAIPRVSDGRKDCESNLETDIGFKSPSYSQKETGLFSKSSQNNSEISPCLVQESEETCKRSVSHTTGDGCVEPNRENHVHVNFASSVEAFQGKAGFDIDSKSGTAEQEHEKETLKFELTGLKVDEFGRHIREGATDSDSDESRSHRTRRMKKRDRSRSRSRSRSPLDRRSRRRRSPRRRRDKRSHSRSWSPRRRRSRSRSPILRRSGDIHSENVRRDKDKAQCFDFSRRKCYRGALCRFSHHEPDRNATSRRSRNKQDLEPYSREKSSRINEGVKSISSSKVSDYEHDGVRIQDVDCHQNITGQEVVQKKDSEGRAVVSTTIDQSVNCNPSSEGVREVSPKMQETLVIREKPKTSIHNNDSSQNAVNSHQQHLVDDFQPEALSCADAAKEFIPSEDGSFVQQLQSNVSVDVREHSGGTSKDIIPSEDGSSIQKLQSNVSAEVPDHSGYPSQLLNAACVNDLSSDKRSMISAYEVSGNEPLPCTLPSTQLQSVTSSVGPSEQPSLHSQASKELPSVSSVEFPLHTYPLPAFVGSHSQGENAVHVPQIPRQYGVMQQNALFPFQSTVRENFEPYPAPLQTPNSHFSGPPHSSWTSLPPPPPPSSHAVYNTSSNMGVAKSFISSEFNQNQLHSRTDYVSQTSMIPGLPTHSQSSKFEDQAYPPMQDHSRTFMRTEPFSPKHLHQGNPAYQSLSSSTSFGGLHHQPKHFSWESDVNRPQPPLGGRLPPEGHFSTSSLTRPLSQQQQSVHNFQYTSSDVNLAGPGGTDTVSRYPPDVPDSNHSTSLPAFGASRASAHYNPYASTFEQPLSSKLSSSFLQQENDKTYGNNYGPSRYSEGDGVGSRQTASPKPARAVGQILPGPGEQYDPLFDSIEPSSSLKKFDFEQKQEVTGESNISLRPKSSHMSLDAKEKHGKVGAVASTSSLNNDEYGETADAEVGAVENESLSNDMDDANMSPGEDEINQIKSPGKRKKSKDSRSMKLFKVSIANFVKDVLKPSWRQGNMSKVAFKTIVKKTVDKVSGAMKGHRIPKSQEKITQYIDSSQRKLTKLVMVIDLLIT</sequence>
<dbReference type="InterPro" id="IPR000571">
    <property type="entry name" value="Znf_CCCH"/>
</dbReference>
<feature type="region of interest" description="Disordered" evidence="2">
    <location>
        <begin position="625"/>
        <end position="711"/>
    </location>
</feature>
<dbReference type="PANTHER" id="PTHR36886:SF7">
    <property type="entry name" value="EXPRESSED PROTEIN"/>
    <property type="match status" value="1"/>
</dbReference>
<keyword evidence="1" id="KW-0863">Zinc-finger</keyword>
<keyword evidence="1" id="KW-0862">Zinc</keyword>
<dbReference type="EMBL" id="DF973621">
    <property type="protein sequence ID" value="GAU36176.1"/>
    <property type="molecule type" value="Genomic_DNA"/>
</dbReference>
<feature type="zinc finger region" description="C3H1-type" evidence="1">
    <location>
        <begin position="713"/>
        <end position="740"/>
    </location>
</feature>
<evidence type="ECO:0000313" key="4">
    <source>
        <dbReference type="EMBL" id="GAU36176.1"/>
    </source>
</evidence>
<feature type="compositionally biased region" description="Basic and acidic residues" evidence="2">
    <location>
        <begin position="701"/>
        <end position="711"/>
    </location>
</feature>
<dbReference type="OrthoDB" id="21470at2759"/>
<feature type="region of interest" description="Disordered" evidence="2">
    <location>
        <begin position="1313"/>
        <end position="1354"/>
    </location>
</feature>
<dbReference type="Proteomes" id="UP000242715">
    <property type="component" value="Unassembled WGS sequence"/>
</dbReference>
<gene>
    <name evidence="4" type="ORF">TSUD_274540</name>
</gene>
<feature type="region of interest" description="Disordered" evidence="2">
    <location>
        <begin position="1066"/>
        <end position="1104"/>
    </location>
</feature>
<feature type="region of interest" description="Disordered" evidence="2">
    <location>
        <begin position="94"/>
        <end position="168"/>
    </location>
</feature>
<feature type="region of interest" description="Disordered" evidence="2">
    <location>
        <begin position="1438"/>
        <end position="1468"/>
    </location>
</feature>
<evidence type="ECO:0000313" key="5">
    <source>
        <dbReference type="Proteomes" id="UP000242715"/>
    </source>
</evidence>
<dbReference type="GO" id="GO:0008270">
    <property type="term" value="F:zinc ion binding"/>
    <property type="evidence" value="ECO:0007669"/>
    <property type="project" value="UniProtKB-KW"/>
</dbReference>
<feature type="compositionally biased region" description="Polar residues" evidence="2">
    <location>
        <begin position="1180"/>
        <end position="1191"/>
    </location>
</feature>
<proteinExistence type="predicted"/>
<feature type="compositionally biased region" description="Pro residues" evidence="2">
    <location>
        <begin position="51"/>
        <end position="60"/>
    </location>
</feature>
<evidence type="ECO:0000256" key="1">
    <source>
        <dbReference type="PROSITE-ProRule" id="PRU00723"/>
    </source>
</evidence>
<feature type="region of interest" description="Disordered" evidence="2">
    <location>
        <begin position="1174"/>
        <end position="1279"/>
    </location>
</feature>
<feature type="compositionally biased region" description="Basic residues" evidence="2">
    <location>
        <begin position="641"/>
        <end position="658"/>
    </location>
</feature>
<dbReference type="PANTHER" id="PTHR36886">
    <property type="entry name" value="PROTEIN FRIGIDA-ESSENTIAL 1"/>
    <property type="match status" value="1"/>
</dbReference>
<feature type="region of interest" description="Disordered" evidence="2">
    <location>
        <begin position="1376"/>
        <end position="1423"/>
    </location>
</feature>
<feature type="compositionally biased region" description="Polar residues" evidence="2">
    <location>
        <begin position="1"/>
        <end position="14"/>
    </location>
</feature>
<feature type="compositionally biased region" description="Polar residues" evidence="2">
    <location>
        <begin position="522"/>
        <end position="540"/>
    </location>
</feature>
<dbReference type="InterPro" id="IPR052650">
    <property type="entry name" value="Zinc_finger_CCCH"/>
</dbReference>
<feature type="region of interest" description="Disordered" evidence="2">
    <location>
        <begin position="1"/>
        <end position="80"/>
    </location>
</feature>
<reference evidence="5" key="1">
    <citation type="journal article" date="2017" name="Front. Plant Sci.">
        <title>Climate Clever Clovers: New Paradigm to Reduce the Environmental Footprint of Ruminants by Breeding Low Methanogenic Forages Utilizing Haplotype Variation.</title>
        <authorList>
            <person name="Kaur P."/>
            <person name="Appels R."/>
            <person name="Bayer P.E."/>
            <person name="Keeble-Gagnere G."/>
            <person name="Wang J."/>
            <person name="Hirakawa H."/>
            <person name="Shirasawa K."/>
            <person name="Vercoe P."/>
            <person name="Stefanova K."/>
            <person name="Durmic Z."/>
            <person name="Nichols P."/>
            <person name="Revell C."/>
            <person name="Isobe S.N."/>
            <person name="Edwards D."/>
            <person name="Erskine W."/>
        </authorList>
    </citation>
    <scope>NUCLEOTIDE SEQUENCE [LARGE SCALE GENOMIC DNA]</scope>
    <source>
        <strain evidence="5">cv. Daliak</strain>
    </source>
</reference>